<dbReference type="EMBL" id="CP027169">
    <property type="protein sequence ID" value="AVK05776.1"/>
    <property type="molecule type" value="Genomic_DNA"/>
</dbReference>
<evidence type="ECO:0000313" key="3">
    <source>
        <dbReference type="Proteomes" id="UP000238390"/>
    </source>
</evidence>
<protein>
    <submittedName>
        <fullName evidence="2">ChaX protein</fullName>
    </submittedName>
</protein>
<dbReference type="AlphaFoldDB" id="A0A2R3IV23"/>
<evidence type="ECO:0000256" key="1">
    <source>
        <dbReference type="SAM" id="MobiDB-lite"/>
    </source>
</evidence>
<sequence>MTAHSSILTRKFPALLRCGASPQAEGATHGDERRSRGDLGVSCGAAIIARSGGPPGRSRLPFEGRCSRPRPVRLERSALSGRPRRSVNAPTAPIRRQRMESYA</sequence>
<feature type="compositionally biased region" description="Basic and acidic residues" evidence="1">
    <location>
        <begin position="60"/>
        <end position="76"/>
    </location>
</feature>
<name>A0A2R3IV23_9PSED</name>
<reference evidence="2 3" key="1">
    <citation type="submission" date="2018-02" db="EMBL/GenBank/DDBJ databases">
        <title>FDA/CDC Antimicrobial Resistant Isolate Bank Genome Sequencing.</title>
        <authorList>
            <person name="Benahmed F.H."/>
            <person name="Lutgring J.D."/>
            <person name="Yoo B."/>
            <person name="Machado M."/>
            <person name="Brown A."/>
            <person name="McAllister G."/>
            <person name="Perry A."/>
            <person name="Halpin A.L."/>
            <person name="Vavikolanu K."/>
            <person name="Ott S."/>
            <person name="Zhao X."/>
            <person name="Tallon L.J."/>
            <person name="Sadzewicz L."/>
            <person name="Aluvathingal J."/>
            <person name="Nadendla S."/>
            <person name="Voskania-kordi A."/>
            <person name="Simonyan V."/>
            <person name="Patel J."/>
            <person name="Shawar R.M."/>
        </authorList>
    </citation>
    <scope>NUCLEOTIDE SEQUENCE [LARGE SCALE GENOMIC DNA]</scope>
    <source>
        <strain evidence="2 3">AR_0356</strain>
    </source>
</reference>
<accession>A0A2R3IV23</accession>
<gene>
    <name evidence="2" type="ORF">CSB93_1725</name>
</gene>
<feature type="region of interest" description="Disordered" evidence="1">
    <location>
        <begin position="47"/>
        <end position="103"/>
    </location>
</feature>
<organism evidence="2 3">
    <name type="scientific">Pseudomonas paraeruginosa</name>
    <dbReference type="NCBI Taxonomy" id="2994495"/>
    <lineage>
        <taxon>Bacteria</taxon>
        <taxon>Pseudomonadati</taxon>
        <taxon>Pseudomonadota</taxon>
        <taxon>Gammaproteobacteria</taxon>
        <taxon>Pseudomonadales</taxon>
        <taxon>Pseudomonadaceae</taxon>
        <taxon>Pseudomonas</taxon>
    </lineage>
</organism>
<proteinExistence type="predicted"/>
<evidence type="ECO:0000313" key="2">
    <source>
        <dbReference type="EMBL" id="AVK05776.1"/>
    </source>
</evidence>
<dbReference type="Proteomes" id="UP000238390">
    <property type="component" value="Chromosome"/>
</dbReference>
<keyword evidence="3" id="KW-1185">Reference proteome</keyword>